<dbReference type="SUPFAM" id="SSF53335">
    <property type="entry name" value="S-adenosyl-L-methionine-dependent methyltransferases"/>
    <property type="match status" value="1"/>
</dbReference>
<sequence>MTTTKAAPEGPGSPPRHLDAAELRRRCAATIDTYGPGYFEGRPWLRQAFLDTPREHFVPDRYWSTARREGRFPVLDRAERPHAWLKRIYRPLAPLITQIALGEIRPEDGPTDCGDFTSSISCPAAVVGMLHHLDPRPGERILEIGTGSGYNAALLAHRVGAAALVTVDIDAALADRAESKLAQLGLTPTVVTGDGELGYGQAAPFDGILSTAAVREIPQAWLRQVRPGGVIVTPVDTPFNCDGLCRLVCDGQGNATGRMVGGLDFMKVRGQRERRPYSELGWPLWSDYHVTAGPGGQRIRTP</sequence>
<dbReference type="EMBL" id="BHZD01000001">
    <property type="protein sequence ID" value="GCD48385.1"/>
    <property type="molecule type" value="Genomic_DNA"/>
</dbReference>
<evidence type="ECO:0000256" key="9">
    <source>
        <dbReference type="ARBA" id="ARBA00030757"/>
    </source>
</evidence>
<evidence type="ECO:0000256" key="8">
    <source>
        <dbReference type="ARBA" id="ARBA00022691"/>
    </source>
</evidence>
<dbReference type="PANTHER" id="PTHR11579:SF0">
    <property type="entry name" value="PROTEIN-L-ISOASPARTATE(D-ASPARTATE) O-METHYLTRANSFERASE"/>
    <property type="match status" value="1"/>
</dbReference>
<comment type="caution">
    <text evidence="12">The sequence shown here is derived from an EMBL/GenBank/DDBJ whole genome shotgun (WGS) entry which is preliminary data.</text>
</comment>
<evidence type="ECO:0000256" key="10">
    <source>
        <dbReference type="ARBA" id="ARBA00031323"/>
    </source>
</evidence>
<dbReference type="GO" id="GO:0004719">
    <property type="term" value="F:protein-L-isoaspartate (D-aspartate) O-methyltransferase activity"/>
    <property type="evidence" value="ECO:0007669"/>
    <property type="project" value="UniProtKB-EC"/>
</dbReference>
<dbReference type="Gene3D" id="3.40.50.150">
    <property type="entry name" value="Vaccinia Virus protein VP39"/>
    <property type="match status" value="1"/>
</dbReference>
<evidence type="ECO:0000313" key="13">
    <source>
        <dbReference type="Proteomes" id="UP000286746"/>
    </source>
</evidence>
<name>A0A401WGE2_STREY</name>
<dbReference type="AlphaFoldDB" id="A0A401WGE2"/>
<dbReference type="CDD" id="cd02440">
    <property type="entry name" value="AdoMet_MTases"/>
    <property type="match status" value="1"/>
</dbReference>
<keyword evidence="13" id="KW-1185">Reference proteome</keyword>
<proteinExistence type="inferred from homology"/>
<keyword evidence="8" id="KW-0949">S-adenosyl-L-methionine</keyword>
<dbReference type="PROSITE" id="PS01279">
    <property type="entry name" value="PCMT"/>
    <property type="match status" value="1"/>
</dbReference>
<dbReference type="EC" id="2.1.1.77" evidence="3"/>
<dbReference type="PANTHER" id="PTHR11579">
    <property type="entry name" value="PROTEIN-L-ISOASPARTATE O-METHYLTRANSFERASE"/>
    <property type="match status" value="1"/>
</dbReference>
<keyword evidence="5" id="KW-0963">Cytoplasm</keyword>
<dbReference type="Proteomes" id="UP000286746">
    <property type="component" value="Unassembled WGS sequence"/>
</dbReference>
<evidence type="ECO:0000256" key="11">
    <source>
        <dbReference type="ARBA" id="ARBA00031350"/>
    </source>
</evidence>
<evidence type="ECO:0000256" key="1">
    <source>
        <dbReference type="ARBA" id="ARBA00004496"/>
    </source>
</evidence>
<dbReference type="InterPro" id="IPR029063">
    <property type="entry name" value="SAM-dependent_MTases_sf"/>
</dbReference>
<evidence type="ECO:0000313" key="12">
    <source>
        <dbReference type="EMBL" id="GCD48385.1"/>
    </source>
</evidence>
<dbReference type="RefSeq" id="WP_125058306.1">
    <property type="nucleotide sequence ID" value="NZ_BHZD01000001.1"/>
</dbReference>
<keyword evidence="6 12" id="KW-0489">Methyltransferase</keyword>
<evidence type="ECO:0000256" key="3">
    <source>
        <dbReference type="ARBA" id="ARBA00011890"/>
    </source>
</evidence>
<comment type="similarity">
    <text evidence="2">Belongs to the methyltransferase superfamily. L-isoaspartyl/D-aspartyl protein methyltransferase family.</text>
</comment>
<gene>
    <name evidence="12" type="ORF">GKJPGBOP_08182</name>
</gene>
<evidence type="ECO:0000256" key="4">
    <source>
        <dbReference type="ARBA" id="ARBA00013346"/>
    </source>
</evidence>
<comment type="subcellular location">
    <subcellularLocation>
        <location evidence="1">Cytoplasm</location>
    </subcellularLocation>
</comment>
<evidence type="ECO:0000256" key="7">
    <source>
        <dbReference type="ARBA" id="ARBA00022679"/>
    </source>
</evidence>
<protein>
    <recommendedName>
        <fullName evidence="4">Protein-L-isoaspartate O-methyltransferase</fullName>
        <ecNumber evidence="3">2.1.1.77</ecNumber>
    </recommendedName>
    <alternativeName>
        <fullName evidence="11">L-isoaspartyl protein carboxyl methyltransferase</fullName>
    </alternativeName>
    <alternativeName>
        <fullName evidence="9">Protein L-isoaspartyl methyltransferase</fullName>
    </alternativeName>
    <alternativeName>
        <fullName evidence="10">Protein-beta-aspartate methyltransferase</fullName>
    </alternativeName>
</protein>
<keyword evidence="7 12" id="KW-0808">Transferase</keyword>
<dbReference type="GO" id="GO:0032259">
    <property type="term" value="P:methylation"/>
    <property type="evidence" value="ECO:0007669"/>
    <property type="project" value="UniProtKB-KW"/>
</dbReference>
<dbReference type="GO" id="GO:0005737">
    <property type="term" value="C:cytoplasm"/>
    <property type="evidence" value="ECO:0007669"/>
    <property type="project" value="UniProtKB-SubCell"/>
</dbReference>
<evidence type="ECO:0000256" key="5">
    <source>
        <dbReference type="ARBA" id="ARBA00022490"/>
    </source>
</evidence>
<organism evidence="12 13">
    <name type="scientific">Streptomyces paromomycinus</name>
    <name type="common">Streptomyces rimosus subsp. paromomycinus</name>
    <dbReference type="NCBI Taxonomy" id="92743"/>
    <lineage>
        <taxon>Bacteria</taxon>
        <taxon>Bacillati</taxon>
        <taxon>Actinomycetota</taxon>
        <taxon>Actinomycetes</taxon>
        <taxon>Kitasatosporales</taxon>
        <taxon>Streptomycetaceae</taxon>
        <taxon>Streptomyces</taxon>
    </lineage>
</organism>
<dbReference type="InterPro" id="IPR000682">
    <property type="entry name" value="PCMT"/>
</dbReference>
<dbReference type="Pfam" id="PF01135">
    <property type="entry name" value="PCMT"/>
    <property type="match status" value="1"/>
</dbReference>
<evidence type="ECO:0000256" key="2">
    <source>
        <dbReference type="ARBA" id="ARBA00005369"/>
    </source>
</evidence>
<reference evidence="12 13" key="1">
    <citation type="submission" date="2018-11" db="EMBL/GenBank/DDBJ databases">
        <title>Whole genome sequence of Streptomyces paromomycinus NBRC 15454(T).</title>
        <authorList>
            <person name="Komaki H."/>
            <person name="Tamura T."/>
        </authorList>
    </citation>
    <scope>NUCLEOTIDE SEQUENCE [LARGE SCALE GENOMIC DNA]</scope>
    <source>
        <strain evidence="12 13">NBRC 15454</strain>
    </source>
</reference>
<accession>A0A401WGE2</accession>
<evidence type="ECO:0000256" key="6">
    <source>
        <dbReference type="ARBA" id="ARBA00022603"/>
    </source>
</evidence>